<keyword evidence="2 15" id="KW-0813">Transport</keyword>
<sequence length="156" mass="17570">MNMNLTILGQSIAFALFVWFCMKYVWPPIATAMRDRQKKIAEGLDSASRAQRDLELAQEKASQTLREAKDQSAQILEQANKRANLLIEEAKEQAKTEGERLVEAAKAEITQEINRAKDELRDQMSGLIIEGAEKILESSVDEKAHSELVDKLAKQL</sequence>
<keyword evidence="8 15" id="KW-0406">Ion transport</keyword>
<dbReference type="GO" id="GO:0012505">
    <property type="term" value="C:endomembrane system"/>
    <property type="evidence" value="ECO:0007669"/>
    <property type="project" value="UniProtKB-SubCell"/>
</dbReference>
<dbReference type="Proteomes" id="UP000199058">
    <property type="component" value="Unassembled WGS sequence"/>
</dbReference>
<evidence type="ECO:0000256" key="4">
    <source>
        <dbReference type="ARBA" id="ARBA00022547"/>
    </source>
</evidence>
<evidence type="ECO:0000256" key="11">
    <source>
        <dbReference type="ARBA" id="ARBA00025198"/>
    </source>
</evidence>
<dbReference type="CDD" id="cd06503">
    <property type="entry name" value="ATP-synt_Fo_b"/>
    <property type="match status" value="1"/>
</dbReference>
<proteinExistence type="inferred from homology"/>
<dbReference type="InterPro" id="IPR002146">
    <property type="entry name" value="ATP_synth_b/b'su_bac/chlpt"/>
</dbReference>
<accession>A0A1I1IF26</accession>
<evidence type="ECO:0000256" key="15">
    <source>
        <dbReference type="HAMAP-Rule" id="MF_01398"/>
    </source>
</evidence>
<dbReference type="NCBIfam" id="NF004413">
    <property type="entry name" value="PRK05759.1-4"/>
    <property type="match status" value="1"/>
</dbReference>
<comment type="subcellular location">
    <subcellularLocation>
        <location evidence="15">Cell membrane</location>
        <topology evidence="15">Single-pass membrane protein</topology>
    </subcellularLocation>
    <subcellularLocation>
        <location evidence="14">Endomembrane system</location>
        <topology evidence="14">Single-pass membrane protein</topology>
    </subcellularLocation>
</comment>
<evidence type="ECO:0000256" key="5">
    <source>
        <dbReference type="ARBA" id="ARBA00022692"/>
    </source>
</evidence>
<evidence type="ECO:0000256" key="6">
    <source>
        <dbReference type="ARBA" id="ARBA00022781"/>
    </source>
</evidence>
<evidence type="ECO:0000256" key="9">
    <source>
        <dbReference type="ARBA" id="ARBA00023136"/>
    </source>
</evidence>
<dbReference type="InterPro" id="IPR005864">
    <property type="entry name" value="ATP_synth_F0_bsu_bac"/>
</dbReference>
<comment type="similarity">
    <text evidence="1 15 16">Belongs to the ATPase B chain family.</text>
</comment>
<feature type="transmembrane region" description="Helical" evidence="15">
    <location>
        <begin position="6"/>
        <end position="26"/>
    </location>
</feature>
<keyword evidence="10 15" id="KW-0066">ATP synthesis</keyword>
<keyword evidence="17" id="KW-0175">Coiled coil</keyword>
<keyword evidence="7 15" id="KW-1133">Transmembrane helix</keyword>
<evidence type="ECO:0000256" key="13">
    <source>
        <dbReference type="ARBA" id="ARBA00026054"/>
    </source>
</evidence>
<dbReference type="GO" id="GO:0005886">
    <property type="term" value="C:plasma membrane"/>
    <property type="evidence" value="ECO:0007669"/>
    <property type="project" value="UniProtKB-SubCell"/>
</dbReference>
<dbReference type="SUPFAM" id="SSF81573">
    <property type="entry name" value="F1F0 ATP synthase subunit B, membrane domain"/>
    <property type="match status" value="1"/>
</dbReference>
<dbReference type="PANTHER" id="PTHR33445:SF1">
    <property type="entry name" value="ATP SYNTHASE SUBUNIT B"/>
    <property type="match status" value="1"/>
</dbReference>
<comment type="subunit">
    <text evidence="15">F-type ATPases have 2 components, F(1) - the catalytic core - and F(0) - the membrane proton channel. F(1) has five subunits: alpha(3), beta(3), gamma(1), delta(1), epsilon(1). F(0) has three main subunits: a(1), b(2) and c(10-14). The alpha and beta chains form an alternating ring which encloses part of the gamma chain. F(1) is attached to F(0) by a central stalk formed by the gamma and epsilon chains, while a peripheral stalk is formed by the delta and b chains.</text>
</comment>
<keyword evidence="4 15" id="KW-0138">CF(0)</keyword>
<dbReference type="HAMAP" id="MF_01398">
    <property type="entry name" value="ATP_synth_b_bprime"/>
    <property type="match status" value="1"/>
</dbReference>
<dbReference type="STRING" id="1122252.SAMN05660443_2231"/>
<evidence type="ECO:0000256" key="2">
    <source>
        <dbReference type="ARBA" id="ARBA00022448"/>
    </source>
</evidence>
<keyword evidence="5 15" id="KW-0812">Transmembrane</keyword>
<feature type="coiled-coil region" evidence="17">
    <location>
        <begin position="47"/>
        <end position="122"/>
    </location>
</feature>
<evidence type="ECO:0000313" key="18">
    <source>
        <dbReference type="EMBL" id="SFC31810.1"/>
    </source>
</evidence>
<evidence type="ECO:0000256" key="1">
    <source>
        <dbReference type="ARBA" id="ARBA00005513"/>
    </source>
</evidence>
<evidence type="ECO:0000256" key="14">
    <source>
        <dbReference type="ARBA" id="ARBA00037847"/>
    </source>
</evidence>
<evidence type="ECO:0000256" key="16">
    <source>
        <dbReference type="RuleBase" id="RU003848"/>
    </source>
</evidence>
<dbReference type="InterPro" id="IPR028987">
    <property type="entry name" value="ATP_synth_B-like_membr_sf"/>
</dbReference>
<dbReference type="InterPro" id="IPR050059">
    <property type="entry name" value="ATP_synthase_B_chain"/>
</dbReference>
<comment type="subunit">
    <text evidence="13">F-type ATPases have 2 components, F(1) - the catalytic core - and F(0) - the membrane proton channel. F(1) has five subunits: alpha(3), beta(3), gamma(1), delta(1), epsilon(1). F(0) has four main subunits: a(1), b(2) and c(10-14). The alpha and beta chains form an alternating ring which encloses part of the gamma chain. F(1) is attached to F(0) by a central stalk formed by the gamma and epsilon chains, while a peripheral stalk is formed by the delta and b chains.</text>
</comment>
<dbReference type="GO" id="GO:0045259">
    <property type="term" value="C:proton-transporting ATP synthase complex"/>
    <property type="evidence" value="ECO:0007669"/>
    <property type="project" value="UniProtKB-KW"/>
</dbReference>
<evidence type="ECO:0000256" key="12">
    <source>
        <dbReference type="ARBA" id="ARBA00025614"/>
    </source>
</evidence>
<name>A0A1I1IF26_9GAMM</name>
<keyword evidence="19" id="KW-1185">Reference proteome</keyword>
<dbReference type="GO" id="GO:0046961">
    <property type="term" value="F:proton-transporting ATPase activity, rotational mechanism"/>
    <property type="evidence" value="ECO:0007669"/>
    <property type="project" value="TreeGrafter"/>
</dbReference>
<dbReference type="GO" id="GO:0046933">
    <property type="term" value="F:proton-transporting ATP synthase activity, rotational mechanism"/>
    <property type="evidence" value="ECO:0007669"/>
    <property type="project" value="UniProtKB-UniRule"/>
</dbReference>
<dbReference type="PANTHER" id="PTHR33445">
    <property type="entry name" value="ATP SYNTHASE SUBUNIT B', CHLOROPLASTIC"/>
    <property type="match status" value="1"/>
</dbReference>
<evidence type="ECO:0000256" key="17">
    <source>
        <dbReference type="SAM" id="Coils"/>
    </source>
</evidence>
<dbReference type="AlphaFoldDB" id="A0A1I1IF26"/>
<keyword evidence="6 15" id="KW-0375">Hydrogen ion transport</keyword>
<keyword evidence="3 15" id="KW-1003">Cell membrane</keyword>
<evidence type="ECO:0000256" key="7">
    <source>
        <dbReference type="ARBA" id="ARBA00022989"/>
    </source>
</evidence>
<reference evidence="18 19" key="1">
    <citation type="submission" date="2016-10" db="EMBL/GenBank/DDBJ databases">
        <authorList>
            <person name="de Groot N.N."/>
        </authorList>
    </citation>
    <scope>NUCLEOTIDE SEQUENCE [LARGE SCALE GENOMIC DNA]</scope>
    <source>
        <strain evidence="18 19">DSM 18438</strain>
    </source>
</reference>
<organism evidence="18 19">
    <name type="scientific">Marinospirillum celere</name>
    <dbReference type="NCBI Taxonomy" id="1122252"/>
    <lineage>
        <taxon>Bacteria</taxon>
        <taxon>Pseudomonadati</taxon>
        <taxon>Pseudomonadota</taxon>
        <taxon>Gammaproteobacteria</taxon>
        <taxon>Oceanospirillales</taxon>
        <taxon>Oceanospirillaceae</taxon>
        <taxon>Marinospirillum</taxon>
    </lineage>
</organism>
<gene>
    <name evidence="15" type="primary">atpF</name>
    <name evidence="18" type="ORF">SAMN05660443_2231</name>
</gene>
<dbReference type="EMBL" id="FOLH01000004">
    <property type="protein sequence ID" value="SFC31810.1"/>
    <property type="molecule type" value="Genomic_DNA"/>
</dbReference>
<evidence type="ECO:0000256" key="8">
    <source>
        <dbReference type="ARBA" id="ARBA00023065"/>
    </source>
</evidence>
<dbReference type="NCBIfam" id="TIGR01144">
    <property type="entry name" value="ATP_synt_b"/>
    <property type="match status" value="1"/>
</dbReference>
<comment type="function">
    <text evidence="12">Component of the F(0) channel, it forms part of the peripheral stalk, linking F(1) to F(0). The b'-subunit is a diverged and duplicated form of b found in plants and photosynthetic bacteria.</text>
</comment>
<evidence type="ECO:0000256" key="10">
    <source>
        <dbReference type="ARBA" id="ARBA00023310"/>
    </source>
</evidence>
<protein>
    <recommendedName>
        <fullName evidence="15">ATP synthase subunit b</fullName>
    </recommendedName>
    <alternativeName>
        <fullName evidence="15">ATP synthase F(0) sector subunit b</fullName>
    </alternativeName>
    <alternativeName>
        <fullName evidence="15">ATPase subunit I</fullName>
    </alternativeName>
    <alternativeName>
        <fullName evidence="15">F-type ATPase subunit b</fullName>
        <shortName evidence="15">F-ATPase subunit b</shortName>
    </alternativeName>
</protein>
<evidence type="ECO:0000256" key="3">
    <source>
        <dbReference type="ARBA" id="ARBA00022475"/>
    </source>
</evidence>
<evidence type="ECO:0000313" key="19">
    <source>
        <dbReference type="Proteomes" id="UP000199058"/>
    </source>
</evidence>
<dbReference type="NCBIfam" id="NF004411">
    <property type="entry name" value="PRK05759.1-2"/>
    <property type="match status" value="1"/>
</dbReference>
<dbReference type="OrthoDB" id="9788020at2"/>
<keyword evidence="9 15" id="KW-0472">Membrane</keyword>
<dbReference type="Gene3D" id="6.10.250.1580">
    <property type="match status" value="1"/>
</dbReference>
<dbReference type="Pfam" id="PF00430">
    <property type="entry name" value="ATP-synt_B"/>
    <property type="match status" value="1"/>
</dbReference>
<comment type="function">
    <text evidence="11 15">F(1)F(0) ATP synthase produces ATP from ADP in the presence of a proton or sodium gradient. F-type ATPases consist of two structural domains, F(1) containing the extramembraneous catalytic core and F(0) containing the membrane proton channel, linked together by a central stalk and a peripheral stalk. During catalysis, ATP synthesis in the catalytic domain of F(1) is coupled via a rotary mechanism of the central stalk subunits to proton translocation.</text>
</comment>
<dbReference type="RefSeq" id="WP_091963474.1">
    <property type="nucleotide sequence ID" value="NZ_FOLH01000004.1"/>
</dbReference>